<gene>
    <name evidence="1" type="ORF">TUBRATIS_004630</name>
</gene>
<evidence type="ECO:0000313" key="2">
    <source>
        <dbReference type="Proteomes" id="UP000282876"/>
    </source>
</evidence>
<keyword evidence="2" id="KW-1185">Reference proteome</keyword>
<protein>
    <submittedName>
        <fullName evidence="1">Uncharacterized protein</fullName>
    </submittedName>
</protein>
<proteinExistence type="predicted"/>
<dbReference type="EMBL" id="RCSS01000103">
    <property type="protein sequence ID" value="RVD93011.1"/>
    <property type="molecule type" value="Genomic_DNA"/>
</dbReference>
<dbReference type="AlphaFoldDB" id="A0A437AP49"/>
<organism evidence="1 2">
    <name type="scientific">Tubulinosema ratisbonensis</name>
    <dbReference type="NCBI Taxonomy" id="291195"/>
    <lineage>
        <taxon>Eukaryota</taxon>
        <taxon>Fungi</taxon>
        <taxon>Fungi incertae sedis</taxon>
        <taxon>Microsporidia</taxon>
        <taxon>Tubulinosematoidea</taxon>
        <taxon>Tubulinosematidae</taxon>
        <taxon>Tubulinosema</taxon>
    </lineage>
</organism>
<accession>A0A437AP49</accession>
<evidence type="ECO:0000313" key="1">
    <source>
        <dbReference type="EMBL" id="RVD93011.1"/>
    </source>
</evidence>
<comment type="caution">
    <text evidence="1">The sequence shown here is derived from an EMBL/GenBank/DDBJ whole genome shotgun (WGS) entry which is preliminary data.</text>
</comment>
<name>A0A437AP49_9MICR</name>
<dbReference type="VEuPathDB" id="MicrosporidiaDB:TUBRATIS_004630"/>
<sequence length="526" mass="63278">MFYLCFLIQHIFTAQKRKLGEVDKQPYIKKRLVYTNEELLAAQSLIELNGLANHPNKKDSVVFIANEENTNLRTLVDNLIDKDTKNLTENKTNSVFLENTCKPTEARKNNRKKLKLKKHKKDFQELKNKHVAFIRDFKFKNECKATCNFHIWQSIDITRLAIDFEKQLSFNLNYLFEIIEEGKNDFIQPFFRNGIASSDKNYYKIFSKLTIDPGFTHFDLEDNLCKESTDSLLKFPNLNILPGKYESVQNKMICILNSLCENSINYKSYMINQYDEYKNFYESKLPMYSIHEFLLFCINDYLKFENHGLIEFLFPEFEIIKMILDGKVDREIIKKCHFFICIFHFRYLFFRDIIRKEFIEMQNKKEGFDILRCKYFSYFLFSSKIIFQVFLYSFSKKFKAEVEDFVFTNFLYFIKLKFMVFRARFSFNTLFLLNPFKAKHFTIFSSKINQSKKYKFNPISVLEMPKSEEILGYYNEKKDYTILNIRLSKCLNQQLPEDFFMLQNDVNILKIFFETRFYNLLLSELK</sequence>
<reference evidence="1 2" key="1">
    <citation type="submission" date="2018-10" db="EMBL/GenBank/DDBJ databases">
        <title>Draft genome sequence of the microsporidian Tubulinosema ratisbonensis.</title>
        <authorList>
            <person name="Polonais V."/>
            <person name="Peyretaillade E."/>
            <person name="Niehus S."/>
            <person name="Wawrzyniak I."/>
            <person name="Franchet A."/>
            <person name="Gaspin C."/>
            <person name="Reichstadt M."/>
            <person name="Belser C."/>
            <person name="Labadie K."/>
            <person name="Delbac F."/>
            <person name="Ferrandon D."/>
        </authorList>
    </citation>
    <scope>NUCLEOTIDE SEQUENCE [LARGE SCALE GENOMIC DNA]</scope>
    <source>
        <strain evidence="1 2">Franzen</strain>
    </source>
</reference>
<dbReference type="Proteomes" id="UP000282876">
    <property type="component" value="Unassembled WGS sequence"/>
</dbReference>